<gene>
    <name evidence="2" type="ORF">G4P54_05420</name>
</gene>
<proteinExistence type="predicted"/>
<dbReference type="RefSeq" id="WP_167872014.1">
    <property type="nucleotide sequence ID" value="NZ_CP048852.1"/>
</dbReference>
<dbReference type="Gene3D" id="3.10.400.10">
    <property type="entry name" value="Sulfate adenylyltransferase"/>
    <property type="match status" value="1"/>
</dbReference>
<evidence type="ECO:0000313" key="3">
    <source>
        <dbReference type="Proteomes" id="UP000501914"/>
    </source>
</evidence>
<reference evidence="2 3" key="1">
    <citation type="submission" date="2020-02" db="EMBL/GenBank/DDBJ databases">
        <title>Genome sequencing, annotation and comparative genomic analysis of Bacillus tequilensis EA-CB0015, an effective biological control agent against Pseudocercospora fijiensis in banana plants.</title>
        <authorList>
            <person name="Cuellar-Gaviria T.Z."/>
            <person name="Ju K.-S."/>
            <person name="Villegas-Escobar V."/>
        </authorList>
    </citation>
    <scope>NUCLEOTIDE SEQUENCE [LARGE SCALE GENOMIC DNA]</scope>
    <source>
        <strain evidence="2 3">EA-CB0015</strain>
    </source>
</reference>
<dbReference type="InterPro" id="IPR015947">
    <property type="entry name" value="PUA-like_sf"/>
</dbReference>
<dbReference type="KEGG" id="bteq:G4P54_05420"/>
<dbReference type="Proteomes" id="UP000501914">
    <property type="component" value="Chromosome"/>
</dbReference>
<dbReference type="PANTHER" id="PTHR39203:SF1">
    <property type="entry name" value="CYTOPLASMIC PROTEIN"/>
    <property type="match status" value="1"/>
</dbReference>
<sequence>MKIYELKSTFGWEGDDGLGEQLIQQILTGEKTATCAPKSLYSKDELSEVYQTAGQLVTVYDKHDKPRCNIKVTDVFETTFGAPDMRLVKGEGNVERIEEFQEDHRTAWAELIQNGDLELNEDTVLITELFELVKD</sequence>
<dbReference type="InterPro" id="IPR009326">
    <property type="entry name" value="DUF984"/>
</dbReference>
<protein>
    <submittedName>
        <fullName evidence="2">ASCH domain-containing protein</fullName>
    </submittedName>
</protein>
<feature type="domain" description="ASCH" evidence="1">
    <location>
        <begin position="16"/>
        <end position="134"/>
    </location>
</feature>
<dbReference type="Pfam" id="PF04266">
    <property type="entry name" value="ASCH"/>
    <property type="match status" value="1"/>
</dbReference>
<dbReference type="SUPFAM" id="SSF88697">
    <property type="entry name" value="PUA domain-like"/>
    <property type="match status" value="1"/>
</dbReference>
<accession>A0A6H0WH32</accession>
<dbReference type="SMART" id="SM01022">
    <property type="entry name" value="ASCH"/>
    <property type="match status" value="1"/>
</dbReference>
<evidence type="ECO:0000313" key="2">
    <source>
        <dbReference type="EMBL" id="QIW79269.1"/>
    </source>
</evidence>
<evidence type="ECO:0000259" key="1">
    <source>
        <dbReference type="SMART" id="SM01022"/>
    </source>
</evidence>
<organism evidence="2 3">
    <name type="scientific">Bacillus tequilensis</name>
    <dbReference type="NCBI Taxonomy" id="227866"/>
    <lineage>
        <taxon>Bacteria</taxon>
        <taxon>Bacillati</taxon>
        <taxon>Bacillota</taxon>
        <taxon>Bacilli</taxon>
        <taxon>Bacillales</taxon>
        <taxon>Bacillaceae</taxon>
        <taxon>Bacillus</taxon>
    </lineage>
</organism>
<dbReference type="EMBL" id="CP048852">
    <property type="protein sequence ID" value="QIW79269.1"/>
    <property type="molecule type" value="Genomic_DNA"/>
</dbReference>
<dbReference type="AlphaFoldDB" id="A0A6H0WH32"/>
<dbReference type="InterPro" id="IPR007374">
    <property type="entry name" value="ASCH_domain"/>
</dbReference>
<name>A0A6H0WH32_9BACI</name>
<dbReference type="PIRSF" id="PIRSF021320">
    <property type="entry name" value="DUF984"/>
    <property type="match status" value="1"/>
</dbReference>
<dbReference type="PANTHER" id="PTHR39203">
    <property type="entry name" value="CYTOPLASMIC PROTEIN-RELATED"/>
    <property type="match status" value="1"/>
</dbReference>
<keyword evidence="3" id="KW-1185">Reference proteome</keyword>